<name>A0A699K0N2_TANCI</name>
<protein>
    <submittedName>
        <fullName evidence="2">Uncharacterized protein</fullName>
    </submittedName>
</protein>
<gene>
    <name evidence="2" type="ORF">Tci_635875</name>
</gene>
<evidence type="ECO:0000256" key="1">
    <source>
        <dbReference type="SAM" id="MobiDB-lite"/>
    </source>
</evidence>
<organism evidence="2">
    <name type="scientific">Tanacetum cinerariifolium</name>
    <name type="common">Dalmatian daisy</name>
    <name type="synonym">Chrysanthemum cinerariifolium</name>
    <dbReference type="NCBI Taxonomy" id="118510"/>
    <lineage>
        <taxon>Eukaryota</taxon>
        <taxon>Viridiplantae</taxon>
        <taxon>Streptophyta</taxon>
        <taxon>Embryophyta</taxon>
        <taxon>Tracheophyta</taxon>
        <taxon>Spermatophyta</taxon>
        <taxon>Magnoliopsida</taxon>
        <taxon>eudicotyledons</taxon>
        <taxon>Gunneridae</taxon>
        <taxon>Pentapetalae</taxon>
        <taxon>asterids</taxon>
        <taxon>campanulids</taxon>
        <taxon>Asterales</taxon>
        <taxon>Asteraceae</taxon>
        <taxon>Asteroideae</taxon>
        <taxon>Anthemideae</taxon>
        <taxon>Anthemidinae</taxon>
        <taxon>Tanacetum</taxon>
    </lineage>
</organism>
<reference evidence="2" key="1">
    <citation type="journal article" date="2019" name="Sci. Rep.">
        <title>Draft genome of Tanacetum cinerariifolium, the natural source of mosquito coil.</title>
        <authorList>
            <person name="Yamashiro T."/>
            <person name="Shiraishi A."/>
            <person name="Satake H."/>
            <person name="Nakayama K."/>
        </authorList>
    </citation>
    <scope>NUCLEOTIDE SEQUENCE</scope>
</reference>
<dbReference type="AlphaFoldDB" id="A0A699K0N2"/>
<sequence>MPKYTIKSIDKEAHKVYDQKSAIYQTMHENKSFNRNPANHRLYHALMEALTEDENVMDKGVTDTVVIDDAINTVGKDVVRDDDQPQVTSKPKTDKTPNPEWFKKPPRPPTPDLELNKRHVVLGQPEQLWFNQMVSATKDPLTFNDLMATPIDFSKYVLNRLKIDNLTQDLLLGPAYNLLKGTCTRSIKLEYNCQECFNALTDKLDWNNTEGYCYPFDLFKSLPLQGRPGYLTVVVEYFFNNDLEYLKTSDPEKTYTTSIMNTKAA</sequence>
<dbReference type="EMBL" id="BKCJ010459951">
    <property type="protein sequence ID" value="GFA63903.1"/>
    <property type="molecule type" value="Genomic_DNA"/>
</dbReference>
<feature type="region of interest" description="Disordered" evidence="1">
    <location>
        <begin position="77"/>
        <end position="112"/>
    </location>
</feature>
<proteinExistence type="predicted"/>
<feature type="compositionally biased region" description="Basic and acidic residues" evidence="1">
    <location>
        <begin position="91"/>
        <end position="103"/>
    </location>
</feature>
<evidence type="ECO:0000313" key="2">
    <source>
        <dbReference type="EMBL" id="GFA63903.1"/>
    </source>
</evidence>
<comment type="caution">
    <text evidence="2">The sequence shown here is derived from an EMBL/GenBank/DDBJ whole genome shotgun (WGS) entry which is preliminary data.</text>
</comment>
<accession>A0A699K0N2</accession>